<evidence type="ECO:0000256" key="1">
    <source>
        <dbReference type="SAM" id="MobiDB-lite"/>
    </source>
</evidence>
<feature type="non-terminal residue" evidence="2">
    <location>
        <position position="330"/>
    </location>
</feature>
<proteinExistence type="predicted"/>
<comment type="caution">
    <text evidence="2">The sequence shown here is derived from an EMBL/GenBank/DDBJ whole genome shotgun (WGS) entry which is preliminary data.</text>
</comment>
<gene>
    <name evidence="2" type="ORF">PHPALM_10811</name>
</gene>
<protein>
    <submittedName>
        <fullName evidence="2">Uncharacterized protein</fullName>
    </submittedName>
</protein>
<dbReference type="OrthoDB" id="8068875at2759"/>
<accession>A0A2P4Y3S2</accession>
<sequence length="330" mass="36451">MEVEEVDLTRLDAAVESSSATTNSVNPTEDASASTVEVTPSAAQSEAPRAEAEAWGTGDDEDGWMPKPARLHSGRTRSCVVCFASLQYTAATSWDEYLQSEEYLRQLQANVLEDTFISSLICGENTVGDLPTEHRMHKNRKLKCRQSVTDYRNMTSAGVVDKSGMEKGSIRTLEEMLIEALPTPVFTYVLERRLAVISHSSRIACELMSHDGVKKIPRPVETAPANEELHHLAIHTLSALLGAFDYKTPQALRSFEELSQLLTYFPVLSLYSFWSPMKKPPNKTLVLKKEEVAASSVTSTSDAHGAYCAVDGMDNTFWQSQPRPGVVNFV</sequence>
<organism evidence="2 3">
    <name type="scientific">Phytophthora palmivora</name>
    <dbReference type="NCBI Taxonomy" id="4796"/>
    <lineage>
        <taxon>Eukaryota</taxon>
        <taxon>Sar</taxon>
        <taxon>Stramenopiles</taxon>
        <taxon>Oomycota</taxon>
        <taxon>Peronosporomycetes</taxon>
        <taxon>Peronosporales</taxon>
        <taxon>Peronosporaceae</taxon>
        <taxon>Phytophthora</taxon>
    </lineage>
</organism>
<dbReference type="AlphaFoldDB" id="A0A2P4Y3S2"/>
<keyword evidence="3" id="KW-1185">Reference proteome</keyword>
<evidence type="ECO:0000313" key="3">
    <source>
        <dbReference type="Proteomes" id="UP000237271"/>
    </source>
</evidence>
<dbReference type="Proteomes" id="UP000237271">
    <property type="component" value="Unassembled WGS sequence"/>
</dbReference>
<dbReference type="EMBL" id="NCKW01005757">
    <property type="protein sequence ID" value="POM72466.1"/>
    <property type="molecule type" value="Genomic_DNA"/>
</dbReference>
<feature type="region of interest" description="Disordered" evidence="1">
    <location>
        <begin position="1"/>
        <end position="65"/>
    </location>
</feature>
<evidence type="ECO:0000313" key="2">
    <source>
        <dbReference type="EMBL" id="POM72466.1"/>
    </source>
</evidence>
<feature type="compositionally biased region" description="Polar residues" evidence="1">
    <location>
        <begin position="16"/>
        <end position="44"/>
    </location>
</feature>
<reference evidence="2 3" key="1">
    <citation type="journal article" date="2017" name="Genome Biol. Evol.">
        <title>Phytophthora megakarya and P. palmivora, closely related causal agents of cacao black pod rot, underwent increases in genome sizes and gene numbers by different mechanisms.</title>
        <authorList>
            <person name="Ali S.S."/>
            <person name="Shao J."/>
            <person name="Lary D.J."/>
            <person name="Kronmiller B."/>
            <person name="Shen D."/>
            <person name="Strem M.D."/>
            <person name="Amoako-Attah I."/>
            <person name="Akrofi A.Y."/>
            <person name="Begoude B.A."/>
            <person name="Ten Hoopen G.M."/>
            <person name="Coulibaly K."/>
            <person name="Kebe B.I."/>
            <person name="Melnick R.L."/>
            <person name="Guiltinan M.J."/>
            <person name="Tyler B.M."/>
            <person name="Meinhardt L.W."/>
            <person name="Bailey B.A."/>
        </authorList>
    </citation>
    <scope>NUCLEOTIDE SEQUENCE [LARGE SCALE GENOMIC DNA]</scope>
    <source>
        <strain evidence="3">sbr112.9</strain>
    </source>
</reference>
<name>A0A2P4Y3S2_9STRA</name>